<dbReference type="KEGG" id="mbat:BN1208_0355"/>
<dbReference type="GO" id="GO:0006457">
    <property type="term" value="P:protein folding"/>
    <property type="evidence" value="ECO:0007669"/>
    <property type="project" value="UniProtKB-UniRule"/>
</dbReference>
<evidence type="ECO:0000313" key="9">
    <source>
        <dbReference type="EMBL" id="CEZ19249.1"/>
    </source>
</evidence>
<dbReference type="EC" id="5.2.1.8" evidence="7"/>
<evidence type="ECO:0000256" key="3">
    <source>
        <dbReference type="ARBA" id="ARBA00022764"/>
    </source>
</evidence>
<evidence type="ECO:0000256" key="5">
    <source>
        <dbReference type="ARBA" id="ARBA00023186"/>
    </source>
</evidence>
<dbReference type="PANTHER" id="PTHR47637:SF1">
    <property type="entry name" value="CHAPERONE SURA"/>
    <property type="match status" value="1"/>
</dbReference>
<comment type="function">
    <text evidence="7">Chaperone involved in the correct folding and assembly of outer membrane proteins. Recognizes specific patterns of aromatic residues and the orientation of their side chains, which are found more frequently in integral outer membrane proteins. May act in both early periplasmic and late outer membrane-associated steps of protein maturation.</text>
</comment>
<dbReference type="RefSeq" id="WP_082092868.1">
    <property type="nucleotide sequence ID" value="NZ_LN827929.1"/>
</dbReference>
<dbReference type="InterPro" id="IPR015391">
    <property type="entry name" value="SurA_N"/>
</dbReference>
<dbReference type="InterPro" id="IPR046357">
    <property type="entry name" value="PPIase_dom_sf"/>
</dbReference>
<dbReference type="GO" id="GO:0030288">
    <property type="term" value="C:outer membrane-bounded periplasmic space"/>
    <property type="evidence" value="ECO:0007669"/>
    <property type="project" value="InterPro"/>
</dbReference>
<dbReference type="InterPro" id="IPR023034">
    <property type="entry name" value="PPIase_SurA"/>
</dbReference>
<proteinExistence type="inferred from homology"/>
<evidence type="ECO:0000256" key="7">
    <source>
        <dbReference type="HAMAP-Rule" id="MF_01183"/>
    </source>
</evidence>
<keyword evidence="4 7" id="KW-0697">Rotamase</keyword>
<dbReference type="Pfam" id="PF00639">
    <property type="entry name" value="Rotamase"/>
    <property type="match status" value="1"/>
</dbReference>
<dbReference type="PANTHER" id="PTHR47637">
    <property type="entry name" value="CHAPERONE SURA"/>
    <property type="match status" value="1"/>
</dbReference>
<dbReference type="SUPFAM" id="SSF109998">
    <property type="entry name" value="Triger factor/SurA peptide-binding domain-like"/>
    <property type="match status" value="1"/>
</dbReference>
<dbReference type="InterPro" id="IPR000297">
    <property type="entry name" value="PPIase_PpiC"/>
</dbReference>
<dbReference type="STRING" id="1581557.BN1208_0355"/>
<accession>A0A0D6EUW6</accession>
<comment type="subcellular location">
    <subcellularLocation>
        <location evidence="7">Periplasm</location>
    </subcellularLocation>
    <text evidence="7">Is capable of associating with the outer membrane.</text>
</comment>
<dbReference type="InterPro" id="IPR027304">
    <property type="entry name" value="Trigger_fact/SurA_dom_sf"/>
</dbReference>
<dbReference type="PROSITE" id="PS50198">
    <property type="entry name" value="PPIC_PPIASE_2"/>
    <property type="match status" value="2"/>
</dbReference>
<dbReference type="PROSITE" id="PS01096">
    <property type="entry name" value="PPIC_PPIASE_1"/>
    <property type="match status" value="1"/>
</dbReference>
<evidence type="ECO:0000256" key="1">
    <source>
        <dbReference type="ARBA" id="ARBA00022729"/>
    </source>
</evidence>
<dbReference type="SUPFAM" id="SSF54534">
    <property type="entry name" value="FKBP-like"/>
    <property type="match status" value="2"/>
</dbReference>
<keyword evidence="6 7" id="KW-0413">Isomerase</keyword>
<keyword evidence="2 7" id="KW-0677">Repeat</keyword>
<keyword evidence="10" id="KW-1185">Reference proteome</keyword>
<dbReference type="InterPro" id="IPR050280">
    <property type="entry name" value="OMP_Chaperone_SurA"/>
</dbReference>
<organism evidence="9 10">
    <name type="scientific">Candidatus Methylopumilus planktonicus</name>
    <dbReference type="NCBI Taxonomy" id="1581557"/>
    <lineage>
        <taxon>Bacteria</taxon>
        <taxon>Pseudomonadati</taxon>
        <taxon>Pseudomonadota</taxon>
        <taxon>Betaproteobacteria</taxon>
        <taxon>Nitrosomonadales</taxon>
        <taxon>Methylophilaceae</taxon>
        <taxon>Candidatus Methylopumilus</taxon>
    </lineage>
</organism>
<dbReference type="InterPro" id="IPR023058">
    <property type="entry name" value="PPIase_PpiC_CS"/>
</dbReference>
<dbReference type="GO" id="GO:0043165">
    <property type="term" value="P:Gram-negative-bacterium-type cell outer membrane assembly"/>
    <property type="evidence" value="ECO:0007669"/>
    <property type="project" value="InterPro"/>
</dbReference>
<dbReference type="AlphaFoldDB" id="A0A0D6EUW6"/>
<dbReference type="Gene3D" id="3.10.50.40">
    <property type="match status" value="2"/>
</dbReference>
<dbReference type="GO" id="GO:0051082">
    <property type="term" value="F:unfolded protein binding"/>
    <property type="evidence" value="ECO:0007669"/>
    <property type="project" value="UniProtKB-UniRule"/>
</dbReference>
<keyword evidence="1 7" id="KW-0732">Signal</keyword>
<protein>
    <recommendedName>
        <fullName evidence="7">Chaperone SurA</fullName>
    </recommendedName>
    <alternativeName>
        <fullName evidence="7">Peptidyl-prolyl cis-trans isomerase SurA</fullName>
        <shortName evidence="7">PPIase SurA</shortName>
        <ecNumber evidence="7">5.2.1.8</ecNumber>
    </alternativeName>
    <alternativeName>
        <fullName evidence="7">Rotamase SurA</fullName>
    </alternativeName>
</protein>
<feature type="domain" description="PpiC" evidence="8">
    <location>
        <begin position="180"/>
        <end position="281"/>
    </location>
</feature>
<sequence>MQLKKLISFFQIAFILLAMTISSYGYSKTESSIQKLDRIIAVVDQDVITEKELQEKINSVISNLKNQKIEIPSESVLRKQVMERLIANSIQIQLALQTGLKINDAQVDKTIERIAEKNKLNVVDFKKTLEKDGTNFYKFREEIRNEITIAQLKEREVDSKIVITDGEIDNFLNAQSKEIQDEYEVAHILIRVPEDVSPEKLEKLKNKAEEASKQIQSGKNFTQVSAAFSETPNALEGGSLGWKKASDLPTLFVDALKKIEVGLLTPILRSPNGFHILKLINKKGSSAPLVIEQTHVRHILIKLSEITSENEGRQKLMGIKERLENGIKFEDLAKQYSEDPSATNGGDLGWINPGDTVPEFEKTMKQLNINQISDPIKTPFGWHLIQVLEKRSQDMSKESARIQSRQQIKIRKSEEAYQDWLQELRDRSFVELRLEDNF</sequence>
<comment type="catalytic activity">
    <reaction evidence="7">
        <text>[protein]-peptidylproline (omega=180) = [protein]-peptidylproline (omega=0)</text>
        <dbReference type="Rhea" id="RHEA:16237"/>
        <dbReference type="Rhea" id="RHEA-COMP:10747"/>
        <dbReference type="Rhea" id="RHEA-COMP:10748"/>
        <dbReference type="ChEBI" id="CHEBI:83833"/>
        <dbReference type="ChEBI" id="CHEBI:83834"/>
        <dbReference type="EC" id="5.2.1.8"/>
    </reaction>
</comment>
<dbReference type="GO" id="GO:0042277">
    <property type="term" value="F:peptide binding"/>
    <property type="evidence" value="ECO:0007669"/>
    <property type="project" value="InterPro"/>
</dbReference>
<dbReference type="EMBL" id="LN827929">
    <property type="protein sequence ID" value="CEZ19249.1"/>
    <property type="molecule type" value="Genomic_DNA"/>
</dbReference>
<reference evidence="10" key="1">
    <citation type="submission" date="2014-12" db="EMBL/GenBank/DDBJ databases">
        <authorList>
            <person name="Salcher M.M."/>
        </authorList>
    </citation>
    <scope>NUCLEOTIDE SEQUENCE [LARGE SCALE GENOMIC DNA]</scope>
    <source>
        <strain evidence="10">MMS-10A-171</strain>
    </source>
</reference>
<dbReference type="Pfam" id="PF13616">
    <property type="entry name" value="Rotamase_3"/>
    <property type="match status" value="1"/>
</dbReference>
<dbReference type="GO" id="GO:0003755">
    <property type="term" value="F:peptidyl-prolyl cis-trans isomerase activity"/>
    <property type="evidence" value="ECO:0007669"/>
    <property type="project" value="UniProtKB-UniRule"/>
</dbReference>
<comment type="domain">
    <text evidence="7">The PPIase activity resides only in the second parvulin domain. The N-terminal region and the C-terminal tail are necessary and sufficient for the chaperone activity of SurA. The PPIase activity is dispensable for SurA to function as a chaperone. The N-terminal region and the C-terminal tail are also required for porin recognition.</text>
</comment>
<feature type="domain" description="PpiC" evidence="8">
    <location>
        <begin position="291"/>
        <end position="389"/>
    </location>
</feature>
<evidence type="ECO:0000313" key="10">
    <source>
        <dbReference type="Proteomes" id="UP000064007"/>
    </source>
</evidence>
<evidence type="ECO:0000256" key="4">
    <source>
        <dbReference type="ARBA" id="ARBA00023110"/>
    </source>
</evidence>
<dbReference type="Proteomes" id="UP000064007">
    <property type="component" value="Chromosome 1"/>
</dbReference>
<evidence type="ECO:0000256" key="6">
    <source>
        <dbReference type="ARBA" id="ARBA00023235"/>
    </source>
</evidence>
<keyword evidence="3 7" id="KW-0574">Periplasm</keyword>
<dbReference type="HOGENOM" id="CLU_034646_11_0_4"/>
<dbReference type="HAMAP" id="MF_01183">
    <property type="entry name" value="Chaperone_SurA"/>
    <property type="match status" value="1"/>
</dbReference>
<dbReference type="Pfam" id="PF09312">
    <property type="entry name" value="SurA_N"/>
    <property type="match status" value="1"/>
</dbReference>
<evidence type="ECO:0000256" key="2">
    <source>
        <dbReference type="ARBA" id="ARBA00022737"/>
    </source>
</evidence>
<name>A0A0D6EUW6_9PROT</name>
<keyword evidence="5 7" id="KW-0143">Chaperone</keyword>
<dbReference type="GO" id="GO:0050821">
    <property type="term" value="P:protein stabilization"/>
    <property type="evidence" value="ECO:0007669"/>
    <property type="project" value="InterPro"/>
</dbReference>
<dbReference type="OrthoDB" id="14196at2"/>
<evidence type="ECO:0000259" key="8">
    <source>
        <dbReference type="PROSITE" id="PS50198"/>
    </source>
</evidence>
<gene>
    <name evidence="7 9" type="primary">surA</name>
    <name evidence="9" type="ORF">BN1208_0355</name>
</gene>
<dbReference type="Gene3D" id="1.10.4030.10">
    <property type="entry name" value="Porin chaperone SurA, peptide-binding domain"/>
    <property type="match status" value="1"/>
</dbReference>